<gene>
    <name evidence="3" type="primary">dacB</name>
    <name evidence="3" type="ORF">LK07_24645</name>
</gene>
<dbReference type="InterPro" id="IPR000667">
    <property type="entry name" value="Peptidase_S13"/>
</dbReference>
<dbReference type="SUPFAM" id="SSF56601">
    <property type="entry name" value="beta-lactamase/transpeptidase-like"/>
    <property type="match status" value="1"/>
</dbReference>
<keyword evidence="4" id="KW-1185">Reference proteome</keyword>
<dbReference type="InterPro" id="IPR012338">
    <property type="entry name" value="Beta-lactam/transpept-like"/>
</dbReference>
<organism evidence="3 4">
    <name type="scientific">Streptomyces pluripotens</name>
    <dbReference type="NCBI Taxonomy" id="1355015"/>
    <lineage>
        <taxon>Bacteria</taxon>
        <taxon>Bacillati</taxon>
        <taxon>Actinomycetota</taxon>
        <taxon>Actinomycetes</taxon>
        <taxon>Kitasatosporales</taxon>
        <taxon>Streptomycetaceae</taxon>
        <taxon>Streptomyces</taxon>
    </lineage>
</organism>
<dbReference type="OrthoDB" id="9802627at2"/>
<evidence type="ECO:0000313" key="4">
    <source>
        <dbReference type="Proteomes" id="UP000031501"/>
    </source>
</evidence>
<dbReference type="PANTHER" id="PTHR30023">
    <property type="entry name" value="D-ALANYL-D-ALANINE CARBOXYPEPTIDASE"/>
    <property type="match status" value="1"/>
</dbReference>
<accession>A0A221P349</accession>
<dbReference type="STRING" id="1355015.LK06_023480"/>
<dbReference type="GO" id="GO:0006508">
    <property type="term" value="P:proteolysis"/>
    <property type="evidence" value="ECO:0007669"/>
    <property type="project" value="InterPro"/>
</dbReference>
<dbReference type="EMBL" id="CP022433">
    <property type="protein sequence ID" value="ASN26671.1"/>
    <property type="molecule type" value="Genomic_DNA"/>
</dbReference>
<evidence type="ECO:0000256" key="2">
    <source>
        <dbReference type="ARBA" id="ARBA00022801"/>
    </source>
</evidence>
<keyword evidence="3" id="KW-0645">Protease</keyword>
<evidence type="ECO:0000313" key="3">
    <source>
        <dbReference type="EMBL" id="ASN26671.1"/>
    </source>
</evidence>
<dbReference type="GO" id="GO:0004185">
    <property type="term" value="F:serine-type carboxypeptidase activity"/>
    <property type="evidence" value="ECO:0007669"/>
    <property type="project" value="InterPro"/>
</dbReference>
<name>A0A221P349_9ACTN</name>
<keyword evidence="3" id="KW-0121">Carboxypeptidase</keyword>
<evidence type="ECO:0000256" key="1">
    <source>
        <dbReference type="ARBA" id="ARBA00006096"/>
    </source>
</evidence>
<sequence>MAVVGHDRGTRRRALGISVCLCLLALLTGSCTGSFEGSARAEDAPLDPRIQKIMDKPVYRYGQFGLLVVDPATGRTITSLNPERLFVPGSTTKLFTVSTAWDTFGSDHRTTTPVYAQGPVTDGTLDGNLVLVAQGDLTMGGRTKPDGTLDYRPVDHTYADAVPGYATLTPENPLAGLNSLAEQVRSSGITHVNGDVVIDDRLFAPDPALVTDPTPIIINDNLIDILSTPTQPGQQATFTWRPQTARNKVSYHVMTVAKGKPTAITAEVGADGVIAVTGTLAADAKPWLVTAPVTDPAAFARTAFIEALDRAGVSVAATPTGPDPAPPAKAPSGDPVARLVSAPFSQEATLILKVSHNLGADLLVCLLAVQRGSRDCEDGFASIKAFNDKVGVDPAQASQADGQGGVDGDAFTPRAFIPLLKYWTTTPEAAQFREALPILGSSGDLALVGTDSPAKGKVFAKTGTRAAGNSLTGQVLVTARAMAGYLDTGDGRYLPFVVVFNDALVDSTDGVLSIAADIAQISALLQEDNTAASASGAASASR</sequence>
<comment type="similarity">
    <text evidence="1">Belongs to the peptidase S13 family.</text>
</comment>
<keyword evidence="2" id="KW-0378">Hydrolase</keyword>
<dbReference type="Gene3D" id="3.40.710.10">
    <property type="entry name" value="DD-peptidase/beta-lactamase superfamily"/>
    <property type="match status" value="2"/>
</dbReference>
<proteinExistence type="inferred from homology"/>
<dbReference type="Pfam" id="PF02113">
    <property type="entry name" value="Peptidase_S13"/>
    <property type="match status" value="1"/>
</dbReference>
<dbReference type="AlphaFoldDB" id="A0A221P349"/>
<dbReference type="Gene3D" id="3.50.80.20">
    <property type="entry name" value="D-Ala-D-Ala carboxypeptidase C, peptidase S13"/>
    <property type="match status" value="1"/>
</dbReference>
<dbReference type="PANTHER" id="PTHR30023:SF0">
    <property type="entry name" value="PENICILLIN-SENSITIVE CARBOXYPEPTIDASE A"/>
    <property type="match status" value="1"/>
</dbReference>
<dbReference type="PRINTS" id="PR00922">
    <property type="entry name" value="DADACBPTASE3"/>
</dbReference>
<dbReference type="Proteomes" id="UP000031501">
    <property type="component" value="Chromosome"/>
</dbReference>
<dbReference type="KEGG" id="splu:LK06_023480"/>
<dbReference type="NCBIfam" id="TIGR00666">
    <property type="entry name" value="PBP4"/>
    <property type="match status" value="1"/>
</dbReference>
<dbReference type="GO" id="GO:0000270">
    <property type="term" value="P:peptidoglycan metabolic process"/>
    <property type="evidence" value="ECO:0007669"/>
    <property type="project" value="TreeGrafter"/>
</dbReference>
<protein>
    <submittedName>
        <fullName evidence="3">D-alanyl-D-alanine carboxypeptidase/D-alanyl-D-alanine-endopeptidase</fullName>
    </submittedName>
</protein>
<reference evidence="3 4" key="1">
    <citation type="submission" date="2017-07" db="EMBL/GenBank/DDBJ databases">
        <title>Genome sequence of Streptomyces pluripotens MUSC 137T.</title>
        <authorList>
            <person name="Ser H.-L."/>
            <person name="Lee L.-H."/>
        </authorList>
    </citation>
    <scope>NUCLEOTIDE SEQUENCE [LARGE SCALE GENOMIC DNA]</scope>
    <source>
        <strain evidence="3 4">MUSC 137</strain>
    </source>
</reference>